<sequence length="203" mass="22202">MVKVPSKIYASIKYKAKSGWVCSPVDFLDVGSRAAVNQALSRMVKDGLIRRVARGLYDVPQFNVMLNRSSPPRHDQVVMAIARRDGIKILTDNIVHANGLGLTNAVPAKLTYLTDGPSKTVSIGGFDIRMKHVAPSFMNNATSKSGPLFQALTWLGKDVAKTSIDLPLIIKSKVRDDVLVDIQKRAGSFPAWMQSVINKVLSI</sequence>
<gene>
    <name evidence="1" type="ORF">GALL_362920</name>
</gene>
<comment type="caution">
    <text evidence="1">The sequence shown here is derived from an EMBL/GenBank/DDBJ whole genome shotgun (WGS) entry which is preliminary data.</text>
</comment>
<organism evidence="1">
    <name type="scientific">mine drainage metagenome</name>
    <dbReference type="NCBI Taxonomy" id="410659"/>
    <lineage>
        <taxon>unclassified sequences</taxon>
        <taxon>metagenomes</taxon>
        <taxon>ecological metagenomes</taxon>
    </lineage>
</organism>
<dbReference type="Pfam" id="PF19570">
    <property type="entry name" value="DUF6088"/>
    <property type="match status" value="1"/>
</dbReference>
<dbReference type="EMBL" id="MLJW01000863">
    <property type="protein sequence ID" value="OIQ81941.1"/>
    <property type="molecule type" value="Genomic_DNA"/>
</dbReference>
<name>A0A1J5R1A2_9ZZZZ</name>
<evidence type="ECO:0008006" key="2">
    <source>
        <dbReference type="Google" id="ProtNLM"/>
    </source>
</evidence>
<proteinExistence type="predicted"/>
<dbReference type="InterPro" id="IPR045738">
    <property type="entry name" value="DUF6088"/>
</dbReference>
<reference evidence="1" key="1">
    <citation type="submission" date="2016-10" db="EMBL/GenBank/DDBJ databases">
        <title>Sequence of Gallionella enrichment culture.</title>
        <authorList>
            <person name="Poehlein A."/>
            <person name="Muehling M."/>
            <person name="Daniel R."/>
        </authorList>
    </citation>
    <scope>NUCLEOTIDE SEQUENCE</scope>
</reference>
<accession>A0A1J5R1A2</accession>
<dbReference type="AlphaFoldDB" id="A0A1J5R1A2"/>
<protein>
    <recommendedName>
        <fullName evidence="2">Transcriptional regulator, AbiEi antitoxin, Type IV TA system</fullName>
    </recommendedName>
</protein>
<evidence type="ECO:0000313" key="1">
    <source>
        <dbReference type="EMBL" id="OIQ81941.1"/>
    </source>
</evidence>